<dbReference type="GO" id="GO:0005829">
    <property type="term" value="C:cytosol"/>
    <property type="evidence" value="ECO:0007669"/>
    <property type="project" value="TreeGrafter"/>
</dbReference>
<evidence type="ECO:0000313" key="4">
    <source>
        <dbReference type="EMBL" id="TMQ73808.1"/>
    </source>
</evidence>
<dbReference type="PROSITE" id="PS00584">
    <property type="entry name" value="PFKB_KINASES_2"/>
    <property type="match status" value="1"/>
</dbReference>
<evidence type="ECO:0000259" key="3">
    <source>
        <dbReference type="Pfam" id="PF00294"/>
    </source>
</evidence>
<dbReference type="Gene3D" id="3.40.1190.20">
    <property type="match status" value="1"/>
</dbReference>
<dbReference type="InterPro" id="IPR029056">
    <property type="entry name" value="Ribokinase-like"/>
</dbReference>
<dbReference type="GO" id="GO:0016301">
    <property type="term" value="F:kinase activity"/>
    <property type="evidence" value="ECO:0007669"/>
    <property type="project" value="UniProtKB-KW"/>
</dbReference>
<dbReference type="PANTHER" id="PTHR10584:SF166">
    <property type="entry name" value="RIBOKINASE"/>
    <property type="match status" value="1"/>
</dbReference>
<keyword evidence="1" id="KW-0808">Transferase</keyword>
<dbReference type="InterPro" id="IPR011611">
    <property type="entry name" value="PfkB_dom"/>
</dbReference>
<organism evidence="4 5">
    <name type="scientific">Eiseniibacteriota bacterium</name>
    <dbReference type="NCBI Taxonomy" id="2212470"/>
    <lineage>
        <taxon>Bacteria</taxon>
        <taxon>Candidatus Eiseniibacteriota</taxon>
    </lineage>
</organism>
<evidence type="ECO:0000313" key="5">
    <source>
        <dbReference type="Proteomes" id="UP000319771"/>
    </source>
</evidence>
<dbReference type="InterPro" id="IPR002173">
    <property type="entry name" value="Carboh/pur_kinase_PfkB_CS"/>
</dbReference>
<dbReference type="AlphaFoldDB" id="A0A538UD21"/>
<dbReference type="SUPFAM" id="SSF53613">
    <property type="entry name" value="Ribokinase-like"/>
    <property type="match status" value="1"/>
</dbReference>
<reference evidence="4 5" key="1">
    <citation type="journal article" date="2019" name="Nat. Microbiol.">
        <title>Mediterranean grassland soil C-N compound turnover is dependent on rainfall and depth, and is mediated by genomically divergent microorganisms.</title>
        <authorList>
            <person name="Diamond S."/>
            <person name="Andeer P.F."/>
            <person name="Li Z."/>
            <person name="Crits-Christoph A."/>
            <person name="Burstein D."/>
            <person name="Anantharaman K."/>
            <person name="Lane K.R."/>
            <person name="Thomas B.C."/>
            <person name="Pan C."/>
            <person name="Northen T.R."/>
            <person name="Banfield J.F."/>
        </authorList>
    </citation>
    <scope>NUCLEOTIDE SEQUENCE [LARGE SCALE GENOMIC DNA]</scope>
    <source>
        <strain evidence="4">WS_11</strain>
    </source>
</reference>
<dbReference type="Proteomes" id="UP000319771">
    <property type="component" value="Unassembled WGS sequence"/>
</dbReference>
<gene>
    <name evidence="4" type="ORF">E6K81_02705</name>
</gene>
<keyword evidence="2 4" id="KW-0418">Kinase</keyword>
<dbReference type="Pfam" id="PF00294">
    <property type="entry name" value="PfkB"/>
    <property type="match status" value="1"/>
</dbReference>
<sequence>MTAPADILVVGSVALDSVRTPYGQVEEALGGSASYFSLSASHFSRVRVVAVVGEDFPGRYRGQLEARGVDLSGVETAAGRTFRWRGEYMAELGHAHTLETQLNVFSTFHPHLGPEHTRAPFVFLANIDPDLQLEVLTQMKAPRRVLSDTMNYWIARKPDRVVEVLRRVDVALLNEEEARALSGETQLAAAADRLIEQGARAVIIKKGEHGALYRSPEEMFITPAFPLPTLRDPTGAGDSFAGGFLGWLARSGRLDGDSLRQGLACGAAMASLAIESFSPQRLIETTPAEIGDRVAALHRMVSFRLDPIF</sequence>
<feature type="domain" description="Carbohydrate kinase PfkB" evidence="3">
    <location>
        <begin position="6"/>
        <end position="284"/>
    </location>
</feature>
<comment type="caution">
    <text evidence="4">The sequence shown here is derived from an EMBL/GenBank/DDBJ whole genome shotgun (WGS) entry which is preliminary data.</text>
</comment>
<evidence type="ECO:0000256" key="1">
    <source>
        <dbReference type="ARBA" id="ARBA00022679"/>
    </source>
</evidence>
<name>A0A538UD21_UNCEI</name>
<accession>A0A538UD21</accession>
<evidence type="ECO:0000256" key="2">
    <source>
        <dbReference type="ARBA" id="ARBA00022777"/>
    </source>
</evidence>
<protein>
    <submittedName>
        <fullName evidence="4">Sugar kinase</fullName>
    </submittedName>
</protein>
<dbReference type="PANTHER" id="PTHR10584">
    <property type="entry name" value="SUGAR KINASE"/>
    <property type="match status" value="1"/>
</dbReference>
<dbReference type="EMBL" id="VBPB01000040">
    <property type="protein sequence ID" value="TMQ73808.1"/>
    <property type="molecule type" value="Genomic_DNA"/>
</dbReference>
<proteinExistence type="predicted"/>